<feature type="compositionally biased region" description="Low complexity" evidence="1">
    <location>
        <begin position="255"/>
        <end position="267"/>
    </location>
</feature>
<keyword evidence="2" id="KW-1133">Transmembrane helix</keyword>
<organism evidence="3 4">
    <name type="scientific">Dacryopinax primogenitus (strain DJM 731)</name>
    <name type="common">Brown rot fungus</name>
    <dbReference type="NCBI Taxonomy" id="1858805"/>
    <lineage>
        <taxon>Eukaryota</taxon>
        <taxon>Fungi</taxon>
        <taxon>Dikarya</taxon>
        <taxon>Basidiomycota</taxon>
        <taxon>Agaricomycotina</taxon>
        <taxon>Dacrymycetes</taxon>
        <taxon>Dacrymycetales</taxon>
        <taxon>Dacrymycetaceae</taxon>
        <taxon>Dacryopinax</taxon>
    </lineage>
</organism>
<keyword evidence="2" id="KW-0812">Transmembrane</keyword>
<evidence type="ECO:0000313" key="3">
    <source>
        <dbReference type="EMBL" id="EJT99797.1"/>
    </source>
</evidence>
<proteinExistence type="predicted"/>
<dbReference type="OrthoDB" id="10542849at2759"/>
<dbReference type="Proteomes" id="UP000030653">
    <property type="component" value="Unassembled WGS sequence"/>
</dbReference>
<dbReference type="CDD" id="cd12087">
    <property type="entry name" value="TM_EGFR-like"/>
    <property type="match status" value="1"/>
</dbReference>
<keyword evidence="2" id="KW-0472">Membrane</keyword>
<evidence type="ECO:0000256" key="2">
    <source>
        <dbReference type="SAM" id="Phobius"/>
    </source>
</evidence>
<evidence type="ECO:0000313" key="4">
    <source>
        <dbReference type="Proteomes" id="UP000030653"/>
    </source>
</evidence>
<dbReference type="HOGENOM" id="CLU_743988_0_0_1"/>
<dbReference type="STRING" id="1858805.M5G7P4"/>
<dbReference type="RefSeq" id="XP_040626695.1">
    <property type="nucleotide sequence ID" value="XM_040768841.1"/>
</dbReference>
<name>M5G7P4_DACPD</name>
<dbReference type="EMBL" id="JH795868">
    <property type="protein sequence ID" value="EJT99797.1"/>
    <property type="molecule type" value="Genomic_DNA"/>
</dbReference>
<feature type="compositionally biased region" description="Polar residues" evidence="1">
    <location>
        <begin position="296"/>
        <end position="306"/>
    </location>
</feature>
<feature type="compositionally biased region" description="Low complexity" evidence="1">
    <location>
        <begin position="152"/>
        <end position="184"/>
    </location>
</feature>
<feature type="region of interest" description="Disordered" evidence="1">
    <location>
        <begin position="245"/>
        <end position="372"/>
    </location>
</feature>
<protein>
    <submittedName>
        <fullName evidence="3">Uncharacterized protein</fullName>
    </submittedName>
</protein>
<dbReference type="GeneID" id="63683903"/>
<feature type="transmembrane region" description="Helical" evidence="2">
    <location>
        <begin position="197"/>
        <end position="220"/>
    </location>
</feature>
<keyword evidence="4" id="KW-1185">Reference proteome</keyword>
<evidence type="ECO:0000256" key="1">
    <source>
        <dbReference type="SAM" id="MobiDB-lite"/>
    </source>
</evidence>
<gene>
    <name evidence="3" type="ORF">DACRYDRAFT_109223</name>
</gene>
<feature type="compositionally biased region" description="Polar residues" evidence="1">
    <location>
        <begin position="339"/>
        <end position="355"/>
    </location>
</feature>
<reference evidence="3 4" key="1">
    <citation type="journal article" date="2012" name="Science">
        <title>The Paleozoic origin of enzymatic lignin decomposition reconstructed from 31 fungal genomes.</title>
        <authorList>
            <person name="Floudas D."/>
            <person name="Binder M."/>
            <person name="Riley R."/>
            <person name="Barry K."/>
            <person name="Blanchette R.A."/>
            <person name="Henrissat B."/>
            <person name="Martinez A.T."/>
            <person name="Otillar R."/>
            <person name="Spatafora J.W."/>
            <person name="Yadav J.S."/>
            <person name="Aerts A."/>
            <person name="Benoit I."/>
            <person name="Boyd A."/>
            <person name="Carlson A."/>
            <person name="Copeland A."/>
            <person name="Coutinho P.M."/>
            <person name="de Vries R.P."/>
            <person name="Ferreira P."/>
            <person name="Findley K."/>
            <person name="Foster B."/>
            <person name="Gaskell J."/>
            <person name="Glotzer D."/>
            <person name="Gorecki P."/>
            <person name="Heitman J."/>
            <person name="Hesse C."/>
            <person name="Hori C."/>
            <person name="Igarashi K."/>
            <person name="Jurgens J.A."/>
            <person name="Kallen N."/>
            <person name="Kersten P."/>
            <person name="Kohler A."/>
            <person name="Kuees U."/>
            <person name="Kumar T.K.A."/>
            <person name="Kuo A."/>
            <person name="LaButti K."/>
            <person name="Larrondo L.F."/>
            <person name="Lindquist E."/>
            <person name="Ling A."/>
            <person name="Lombard V."/>
            <person name="Lucas S."/>
            <person name="Lundell T."/>
            <person name="Martin R."/>
            <person name="McLaughlin D.J."/>
            <person name="Morgenstern I."/>
            <person name="Morin E."/>
            <person name="Murat C."/>
            <person name="Nagy L.G."/>
            <person name="Nolan M."/>
            <person name="Ohm R.A."/>
            <person name="Patyshakuliyeva A."/>
            <person name="Rokas A."/>
            <person name="Ruiz-Duenas F.J."/>
            <person name="Sabat G."/>
            <person name="Salamov A."/>
            <person name="Samejima M."/>
            <person name="Schmutz J."/>
            <person name="Slot J.C."/>
            <person name="St John F."/>
            <person name="Stenlid J."/>
            <person name="Sun H."/>
            <person name="Sun S."/>
            <person name="Syed K."/>
            <person name="Tsang A."/>
            <person name="Wiebenga A."/>
            <person name="Young D."/>
            <person name="Pisabarro A."/>
            <person name="Eastwood D.C."/>
            <person name="Martin F."/>
            <person name="Cullen D."/>
            <person name="Grigoriev I.V."/>
            <person name="Hibbett D.S."/>
        </authorList>
    </citation>
    <scope>NUCLEOTIDE SEQUENCE [LARGE SCALE GENOMIC DNA]</scope>
    <source>
        <strain evidence="3 4">DJM-731 SS1</strain>
    </source>
</reference>
<sequence length="372" mass="38866">MDASTVVVGATDPGMSFLPQGTWNLTNADTVTLMQGGYPSQILYSFPSNASGFQWSGCKSGSGDAALLCFDCDCSSGSPGPSATVLSVNFSDFSLGNSLLPPTVLYETQLEWGRHNVCISNAFERMEQVAGQEEGVWGWIFHYEFRVNVTDPGAGTGTSTATTSTTSTVTGTPTNTLPPASAPATPDPTPSPAPTGAITGGVIGGLAFLLVASLTMIYYFGHYCNIHLPFLPAYRGPVRRARLALDDESPPGTPPTGSGWSASTPGSERQILPLNAVPGRGLQSHSRMLSDEGRSPSLSPAISQAASPRRPYPHSPSPSRSSIAQTEGGAPSSEESETGRASGSSDIRSRVTTEPPSYDEVLGMEPARTGKR</sequence>
<accession>M5G7P4</accession>
<feature type="region of interest" description="Disordered" evidence="1">
    <location>
        <begin position="152"/>
        <end position="196"/>
    </location>
</feature>
<dbReference type="AlphaFoldDB" id="M5G7P4"/>